<dbReference type="Proteomes" id="UP000178155">
    <property type="component" value="Unassembled WGS sequence"/>
</dbReference>
<organism evidence="2 3">
    <name type="scientific">Candidatus Yanofskybacteria bacterium RIFCSPLOWO2_02_FULL_47_9b</name>
    <dbReference type="NCBI Taxonomy" id="1802708"/>
    <lineage>
        <taxon>Bacteria</taxon>
        <taxon>Candidatus Yanofskyibacteriota</taxon>
    </lineage>
</organism>
<feature type="compositionally biased region" description="Polar residues" evidence="1">
    <location>
        <begin position="1"/>
        <end position="12"/>
    </location>
</feature>
<dbReference type="AlphaFoldDB" id="A0A1F8H6V8"/>
<sequence>METLSPEQQLRQVEQDYQKRRQAALETESEHESMSRVAEEKIQQHEPSFQASSHLPMTTTDALPADGQAKVQQWVSEAFIKGVWHSIKTAKDSGDMALLDAFHAALTGELYDQLVARKQLKQVA</sequence>
<feature type="region of interest" description="Disordered" evidence="1">
    <location>
        <begin position="1"/>
        <end position="62"/>
    </location>
</feature>
<name>A0A1F8H6V8_9BACT</name>
<evidence type="ECO:0000256" key="1">
    <source>
        <dbReference type="SAM" id="MobiDB-lite"/>
    </source>
</evidence>
<evidence type="ECO:0000313" key="3">
    <source>
        <dbReference type="Proteomes" id="UP000178155"/>
    </source>
</evidence>
<accession>A0A1F8H6V8</accession>
<protein>
    <submittedName>
        <fullName evidence="2">Uncharacterized protein</fullName>
    </submittedName>
</protein>
<comment type="caution">
    <text evidence="2">The sequence shown here is derived from an EMBL/GenBank/DDBJ whole genome shotgun (WGS) entry which is preliminary data.</text>
</comment>
<proteinExistence type="predicted"/>
<dbReference type="EMBL" id="MGKW01000033">
    <property type="protein sequence ID" value="OGN33322.1"/>
    <property type="molecule type" value="Genomic_DNA"/>
</dbReference>
<evidence type="ECO:0000313" key="2">
    <source>
        <dbReference type="EMBL" id="OGN33322.1"/>
    </source>
</evidence>
<feature type="compositionally biased region" description="Basic and acidic residues" evidence="1">
    <location>
        <begin position="28"/>
        <end position="44"/>
    </location>
</feature>
<reference evidence="2 3" key="1">
    <citation type="journal article" date="2016" name="Nat. Commun.">
        <title>Thousands of microbial genomes shed light on interconnected biogeochemical processes in an aquifer system.</title>
        <authorList>
            <person name="Anantharaman K."/>
            <person name="Brown C.T."/>
            <person name="Hug L.A."/>
            <person name="Sharon I."/>
            <person name="Castelle C.J."/>
            <person name="Probst A.J."/>
            <person name="Thomas B.C."/>
            <person name="Singh A."/>
            <person name="Wilkins M.J."/>
            <person name="Karaoz U."/>
            <person name="Brodie E.L."/>
            <person name="Williams K.H."/>
            <person name="Hubbard S.S."/>
            <person name="Banfield J.F."/>
        </authorList>
    </citation>
    <scope>NUCLEOTIDE SEQUENCE [LARGE SCALE GENOMIC DNA]</scope>
</reference>
<feature type="compositionally biased region" description="Polar residues" evidence="1">
    <location>
        <begin position="45"/>
        <end position="61"/>
    </location>
</feature>
<gene>
    <name evidence="2" type="ORF">A3I39_01065</name>
</gene>